<feature type="transmembrane region" description="Helical" evidence="12">
    <location>
        <begin position="122"/>
        <end position="150"/>
    </location>
</feature>
<evidence type="ECO:0000256" key="8">
    <source>
        <dbReference type="ARBA" id="ARBA00023065"/>
    </source>
</evidence>
<dbReference type="NCBIfam" id="TIGR00813">
    <property type="entry name" value="sss"/>
    <property type="match status" value="1"/>
</dbReference>
<keyword evidence="3" id="KW-0813">Transport</keyword>
<evidence type="ECO:0000256" key="5">
    <source>
        <dbReference type="ARBA" id="ARBA00022692"/>
    </source>
</evidence>
<dbReference type="PROSITE" id="PS50283">
    <property type="entry name" value="NA_SOLUT_SYMP_3"/>
    <property type="match status" value="1"/>
</dbReference>
<evidence type="ECO:0000256" key="11">
    <source>
        <dbReference type="RuleBase" id="RU362091"/>
    </source>
</evidence>
<dbReference type="EnsemblMetazoa" id="XM_019906317.1">
    <property type="protein sequence ID" value="XP_019761876.1"/>
    <property type="gene ID" value="LOC109538890"/>
</dbReference>
<evidence type="ECO:0000256" key="2">
    <source>
        <dbReference type="ARBA" id="ARBA00006434"/>
    </source>
</evidence>
<feature type="transmembrane region" description="Helical" evidence="12">
    <location>
        <begin position="12"/>
        <end position="39"/>
    </location>
</feature>
<sequence>MAVPADVYMFGATYLLGVFSMIAVGIVTVYIYLPVFYNLGITSTYEYLGMRFDERCRKCASALFALSVFVYLPMVIYVPALAFSAVTGVSVIKISIIISTICVFYTTIGGLKAVVWTDAIQFSITIGASVLVFFLGLNSVGGFGEVIRIANEGNRLDVFDFDASLTKRETFWAIIVGLTVHWVSHMSINQGCTQKFLSVPTYKDSVKSVFLYSIGMSLTKSLSVFTGLIMFAKYAQCDPMLTKQVAKKDQLLPFYVLDVAGHIPGLSGLFIAGIFSAALSTLSANLNSLAGTIYEDFLKSWLEKHHNHKTAGHVLKLIVVIAGVLCTAMIFVVQQLGGLLALSISLGSVAHGPLLGMFTLGVLCPRANRKGTFYGALSAMCCMAIIIMGAKYYASRGMFGYPKKPVSVAGCADFNLNITSYLNETNFRAENEPLLLFRLSFYWYTMIGSLITIAVGLIISFFTEKDEKQLDRKLISPIAQFMLPRKNDHGHVRYSVEKEAVEGDELNPENAFLKKH</sequence>
<evidence type="ECO:0000256" key="12">
    <source>
        <dbReference type="SAM" id="Phobius"/>
    </source>
</evidence>
<keyword evidence="7" id="KW-0915">Sodium</keyword>
<evidence type="ECO:0008006" key="15">
    <source>
        <dbReference type="Google" id="ProtNLM"/>
    </source>
</evidence>
<dbReference type="Proteomes" id="UP000019118">
    <property type="component" value="Unassembled WGS sequence"/>
</dbReference>
<evidence type="ECO:0000256" key="6">
    <source>
        <dbReference type="ARBA" id="ARBA00022989"/>
    </source>
</evidence>
<dbReference type="PANTHER" id="PTHR42985:SF21">
    <property type="entry name" value="SODIUM-DEPENDENT MULTIVITAMIN TRANSPORTER-LIKE PROTEIN"/>
    <property type="match status" value="1"/>
</dbReference>
<dbReference type="GO" id="GO:0005886">
    <property type="term" value="C:plasma membrane"/>
    <property type="evidence" value="ECO:0007669"/>
    <property type="project" value="UniProtKB-SubCell"/>
</dbReference>
<keyword evidence="5 12" id="KW-0812">Transmembrane</keyword>
<feature type="transmembrane region" description="Helical" evidence="12">
    <location>
        <begin position="170"/>
        <end position="188"/>
    </location>
</feature>
<feature type="transmembrane region" description="Helical" evidence="12">
    <location>
        <begin position="94"/>
        <end position="115"/>
    </location>
</feature>
<evidence type="ECO:0000256" key="1">
    <source>
        <dbReference type="ARBA" id="ARBA00004651"/>
    </source>
</evidence>
<evidence type="ECO:0000256" key="7">
    <source>
        <dbReference type="ARBA" id="ARBA00023053"/>
    </source>
</evidence>
<dbReference type="GO" id="GO:0006814">
    <property type="term" value="P:sodium ion transport"/>
    <property type="evidence" value="ECO:0007669"/>
    <property type="project" value="UniProtKB-KW"/>
</dbReference>
<feature type="transmembrane region" description="Helical" evidence="12">
    <location>
        <begin position="314"/>
        <end position="333"/>
    </location>
</feature>
<feature type="transmembrane region" description="Helical" evidence="12">
    <location>
        <begin position="60"/>
        <end position="82"/>
    </location>
</feature>
<proteinExistence type="inferred from homology"/>
<dbReference type="CDD" id="cd11492">
    <property type="entry name" value="SLC5sbd_NIS-SMVT"/>
    <property type="match status" value="1"/>
</dbReference>
<feature type="transmembrane region" description="Helical" evidence="12">
    <location>
        <begin position="441"/>
        <end position="463"/>
    </location>
</feature>
<evidence type="ECO:0000256" key="4">
    <source>
        <dbReference type="ARBA" id="ARBA00022475"/>
    </source>
</evidence>
<evidence type="ECO:0000313" key="14">
    <source>
        <dbReference type="Proteomes" id="UP000019118"/>
    </source>
</evidence>
<dbReference type="PANTHER" id="PTHR42985">
    <property type="entry name" value="SODIUM-COUPLED MONOCARBOXYLATE TRANSPORTER"/>
    <property type="match status" value="1"/>
</dbReference>
<feature type="transmembrane region" description="Helical" evidence="12">
    <location>
        <begin position="209"/>
        <end position="232"/>
    </location>
</feature>
<dbReference type="InterPro" id="IPR051163">
    <property type="entry name" value="Sodium:Solute_Symporter_SSF"/>
</dbReference>
<feature type="transmembrane region" description="Helical" evidence="12">
    <location>
        <begin position="339"/>
        <end position="364"/>
    </location>
</feature>
<protein>
    <recommendedName>
        <fullName evidence="15">Sodium/solute symporter</fullName>
    </recommendedName>
</protein>
<comment type="subcellular location">
    <subcellularLocation>
        <location evidence="1">Cell membrane</location>
        <topology evidence="1">Multi-pass membrane protein</topology>
    </subcellularLocation>
</comment>
<dbReference type="Pfam" id="PF00474">
    <property type="entry name" value="SSF"/>
    <property type="match status" value="1"/>
</dbReference>
<dbReference type="Gene3D" id="1.20.1730.10">
    <property type="entry name" value="Sodium/glucose cotransporter"/>
    <property type="match status" value="1"/>
</dbReference>
<keyword evidence="8" id="KW-0406">Ion transport</keyword>
<reference evidence="14" key="1">
    <citation type="journal article" date="2013" name="Genome Biol.">
        <title>Draft genome of the mountain pine beetle, Dendroctonus ponderosae Hopkins, a major forest pest.</title>
        <authorList>
            <person name="Keeling C.I."/>
            <person name="Yuen M.M."/>
            <person name="Liao N.Y."/>
            <person name="Docking T.R."/>
            <person name="Chan S.K."/>
            <person name="Taylor G.A."/>
            <person name="Palmquist D.L."/>
            <person name="Jackman S.D."/>
            <person name="Nguyen A."/>
            <person name="Li M."/>
            <person name="Henderson H."/>
            <person name="Janes J.K."/>
            <person name="Zhao Y."/>
            <person name="Pandoh P."/>
            <person name="Moore R."/>
            <person name="Sperling F.A."/>
            <person name="Huber D.P."/>
            <person name="Birol I."/>
            <person name="Jones S.J."/>
            <person name="Bohlmann J."/>
        </authorList>
    </citation>
    <scope>NUCLEOTIDE SEQUENCE</scope>
</reference>
<dbReference type="InterPro" id="IPR038377">
    <property type="entry name" value="Na/Glc_symporter_sf"/>
</dbReference>
<dbReference type="InterPro" id="IPR001734">
    <property type="entry name" value="Na/solute_symporter"/>
</dbReference>
<feature type="transmembrane region" description="Helical" evidence="12">
    <location>
        <begin position="252"/>
        <end position="279"/>
    </location>
</feature>
<accession>A0AAR5PM72</accession>
<evidence type="ECO:0000256" key="10">
    <source>
        <dbReference type="ARBA" id="ARBA00023201"/>
    </source>
</evidence>
<evidence type="ECO:0000313" key="13">
    <source>
        <dbReference type="EnsemblMetazoa" id="XP_019761876.1"/>
    </source>
</evidence>
<organism evidence="13 14">
    <name type="scientific">Dendroctonus ponderosae</name>
    <name type="common">Mountain pine beetle</name>
    <dbReference type="NCBI Taxonomy" id="77166"/>
    <lineage>
        <taxon>Eukaryota</taxon>
        <taxon>Metazoa</taxon>
        <taxon>Ecdysozoa</taxon>
        <taxon>Arthropoda</taxon>
        <taxon>Hexapoda</taxon>
        <taxon>Insecta</taxon>
        <taxon>Pterygota</taxon>
        <taxon>Neoptera</taxon>
        <taxon>Endopterygota</taxon>
        <taxon>Coleoptera</taxon>
        <taxon>Polyphaga</taxon>
        <taxon>Cucujiformia</taxon>
        <taxon>Curculionidae</taxon>
        <taxon>Scolytinae</taxon>
        <taxon>Dendroctonus</taxon>
    </lineage>
</organism>
<dbReference type="AlphaFoldDB" id="A0AAR5PM72"/>
<reference evidence="13" key="2">
    <citation type="submission" date="2024-08" db="UniProtKB">
        <authorList>
            <consortium name="EnsemblMetazoa"/>
        </authorList>
    </citation>
    <scope>IDENTIFICATION</scope>
</reference>
<keyword evidence="9 12" id="KW-0472">Membrane</keyword>
<keyword evidence="4" id="KW-1003">Cell membrane</keyword>
<name>A0AAR5PM72_DENPD</name>
<keyword evidence="10" id="KW-0739">Sodium transport</keyword>
<evidence type="ECO:0000256" key="3">
    <source>
        <dbReference type="ARBA" id="ARBA00022448"/>
    </source>
</evidence>
<feature type="transmembrane region" description="Helical" evidence="12">
    <location>
        <begin position="371"/>
        <end position="394"/>
    </location>
</feature>
<evidence type="ECO:0000256" key="9">
    <source>
        <dbReference type="ARBA" id="ARBA00023136"/>
    </source>
</evidence>
<comment type="similarity">
    <text evidence="2 11">Belongs to the sodium:solute symporter (SSF) (TC 2.A.21) family.</text>
</comment>
<dbReference type="GO" id="GO:0015293">
    <property type="term" value="F:symporter activity"/>
    <property type="evidence" value="ECO:0007669"/>
    <property type="project" value="TreeGrafter"/>
</dbReference>
<keyword evidence="6 12" id="KW-1133">Transmembrane helix</keyword>
<keyword evidence="14" id="KW-1185">Reference proteome</keyword>